<comment type="similarity">
    <text evidence="4">Belongs to the glucosamine/galactosamine-6-phosphate isomerase family. NagB subfamily.</text>
</comment>
<feature type="active site" description="For ring-opening step" evidence="4">
    <location>
        <position position="130"/>
    </location>
</feature>
<feature type="active site" description="For ring-opening step" evidence="4">
    <location>
        <position position="137"/>
    </location>
</feature>
<dbReference type="GO" id="GO:0005975">
    <property type="term" value="P:carbohydrate metabolic process"/>
    <property type="evidence" value="ECO:0007669"/>
    <property type="project" value="InterPro"/>
</dbReference>
<dbReference type="GO" id="GO:0019262">
    <property type="term" value="P:N-acetylneuraminate catabolic process"/>
    <property type="evidence" value="ECO:0007669"/>
    <property type="project" value="UniProtKB-UniRule"/>
</dbReference>
<accession>A0A0R2A1W1</accession>
<comment type="function">
    <text evidence="4">Catalyzes the reversible isomerization-deamination of glucosamine 6-phosphate (GlcN6P) to form fructose 6-phosphate (Fru6P) and ammonium ion.</text>
</comment>
<comment type="catalytic activity">
    <reaction evidence="1 4">
        <text>alpha-D-glucosamine 6-phosphate + H2O = beta-D-fructose 6-phosphate + NH4(+)</text>
        <dbReference type="Rhea" id="RHEA:12172"/>
        <dbReference type="ChEBI" id="CHEBI:15377"/>
        <dbReference type="ChEBI" id="CHEBI:28938"/>
        <dbReference type="ChEBI" id="CHEBI:57634"/>
        <dbReference type="ChEBI" id="CHEBI:75989"/>
        <dbReference type="EC" id="3.5.99.6"/>
    </reaction>
</comment>
<dbReference type="PANTHER" id="PTHR11280:SF5">
    <property type="entry name" value="GLUCOSAMINE-6-PHOSPHATE ISOMERASE"/>
    <property type="match status" value="1"/>
</dbReference>
<keyword evidence="7" id="KW-1185">Reference proteome</keyword>
<dbReference type="STRING" id="1423813.FC26_GL000607"/>
<gene>
    <name evidence="4" type="primary">nagB</name>
    <name evidence="6" type="ORF">FC26_GL000607</name>
</gene>
<dbReference type="GO" id="GO:0006043">
    <property type="term" value="P:glucosamine catabolic process"/>
    <property type="evidence" value="ECO:0007669"/>
    <property type="project" value="TreeGrafter"/>
</dbReference>
<dbReference type="CDD" id="cd01399">
    <property type="entry name" value="GlcN6P_deaminase"/>
    <property type="match status" value="1"/>
</dbReference>
<dbReference type="HAMAP" id="MF_01241">
    <property type="entry name" value="GlcN6P_deamin"/>
    <property type="match status" value="1"/>
</dbReference>
<dbReference type="GO" id="GO:0006046">
    <property type="term" value="P:N-acetylglucosamine catabolic process"/>
    <property type="evidence" value="ECO:0007669"/>
    <property type="project" value="TreeGrafter"/>
</dbReference>
<dbReference type="InterPro" id="IPR037171">
    <property type="entry name" value="NagB/RpiA_transferase-like"/>
</dbReference>
<feature type="active site" description="Proton acceptor; for ring-opening step" evidence="4">
    <location>
        <position position="132"/>
    </location>
</feature>
<evidence type="ECO:0000256" key="3">
    <source>
        <dbReference type="ARBA" id="ARBA00023277"/>
    </source>
</evidence>
<comment type="caution">
    <text evidence="6">The sequence shown here is derived from an EMBL/GenBank/DDBJ whole genome shotgun (WGS) entry which is preliminary data.</text>
</comment>
<dbReference type="Proteomes" id="UP000051733">
    <property type="component" value="Unassembled WGS sequence"/>
</dbReference>
<evidence type="ECO:0000259" key="5">
    <source>
        <dbReference type="Pfam" id="PF01182"/>
    </source>
</evidence>
<dbReference type="PATRIC" id="fig|1423813.3.peg.618"/>
<dbReference type="RefSeq" id="WP_057780703.1">
    <property type="nucleotide sequence ID" value="NZ_AYYY01000063.1"/>
</dbReference>
<dbReference type="SUPFAM" id="SSF100950">
    <property type="entry name" value="NagB/RpiA/CoA transferase-like"/>
    <property type="match status" value="1"/>
</dbReference>
<dbReference type="Gene3D" id="3.40.50.1360">
    <property type="match status" value="1"/>
</dbReference>
<evidence type="ECO:0000256" key="2">
    <source>
        <dbReference type="ARBA" id="ARBA00022801"/>
    </source>
</evidence>
<keyword evidence="3 4" id="KW-0119">Carbohydrate metabolism</keyword>
<feature type="active site" description="Proton acceptor; for enolization step" evidence="4">
    <location>
        <position position="64"/>
    </location>
</feature>
<sequence length="242" mass="26749">MKIWIVKTPVEGANKGVAMIQQTLKDCHEQVVFGLATGGTPQTLYRLLSASQLDFSRCIAINLDEYVGLDQENPQSYAYYMNRHLFSKKPFQQTFIPNGMNRNATVETQRYDQILDRYPIDLQILGLGQNGHIGFNEPGTPFESTTHEVQLTESTIAANARFFAQSTDVPRSAYSMGIKSIMAAKQIIIMAYGKAKAAAVKKLVLGPVTTAVPASILQQHPNVTLIVDEAAADQIKKEKVED</sequence>
<comment type="caution">
    <text evidence="4">Lacks conserved residue(s) required for the propagation of feature annotation.</text>
</comment>
<organism evidence="6 7">
    <name type="scientific">Paucilactobacillus vaccinostercus DSM 20634</name>
    <dbReference type="NCBI Taxonomy" id="1423813"/>
    <lineage>
        <taxon>Bacteria</taxon>
        <taxon>Bacillati</taxon>
        <taxon>Bacillota</taxon>
        <taxon>Bacilli</taxon>
        <taxon>Lactobacillales</taxon>
        <taxon>Lactobacillaceae</taxon>
        <taxon>Paucilactobacillus</taxon>
    </lineage>
</organism>
<name>A0A0R2A1W1_9LACO</name>
<comment type="pathway">
    <text evidence="4">Amino-sugar metabolism; N-acetylneuraminate degradation; D-fructose 6-phosphate from N-acetylneuraminate: step 5/5.</text>
</comment>
<dbReference type="Pfam" id="PF01182">
    <property type="entry name" value="Glucosamine_iso"/>
    <property type="match status" value="1"/>
</dbReference>
<dbReference type="InterPro" id="IPR006148">
    <property type="entry name" value="Glc/Gal-6P_isomerase"/>
</dbReference>
<feature type="domain" description="Glucosamine/galactosamine-6-phosphate isomerase" evidence="5">
    <location>
        <begin position="18"/>
        <end position="220"/>
    </location>
</feature>
<dbReference type="GO" id="GO:0042802">
    <property type="term" value="F:identical protein binding"/>
    <property type="evidence" value="ECO:0007669"/>
    <property type="project" value="TreeGrafter"/>
</dbReference>
<dbReference type="PANTHER" id="PTHR11280">
    <property type="entry name" value="GLUCOSAMINE-6-PHOSPHATE ISOMERASE"/>
    <property type="match status" value="1"/>
</dbReference>
<dbReference type="FunFam" id="3.40.50.1360:FF:000003">
    <property type="entry name" value="Glucosamine-6-phosphate deaminase"/>
    <property type="match status" value="1"/>
</dbReference>
<evidence type="ECO:0000313" key="7">
    <source>
        <dbReference type="Proteomes" id="UP000051733"/>
    </source>
</evidence>
<dbReference type="InterPro" id="IPR004547">
    <property type="entry name" value="Glucosamine6P_isomerase"/>
</dbReference>
<proteinExistence type="inferred from homology"/>
<evidence type="ECO:0000256" key="1">
    <source>
        <dbReference type="ARBA" id="ARBA00000644"/>
    </source>
</evidence>
<evidence type="ECO:0000256" key="4">
    <source>
        <dbReference type="HAMAP-Rule" id="MF_01241"/>
    </source>
</evidence>
<dbReference type="EMBL" id="AYYY01000063">
    <property type="protein sequence ID" value="KRM60517.1"/>
    <property type="molecule type" value="Genomic_DNA"/>
</dbReference>
<keyword evidence="2 4" id="KW-0378">Hydrolase</keyword>
<evidence type="ECO:0000313" key="6">
    <source>
        <dbReference type="EMBL" id="KRM60517.1"/>
    </source>
</evidence>
<dbReference type="AlphaFoldDB" id="A0A0R2A1W1"/>
<dbReference type="GO" id="GO:0005737">
    <property type="term" value="C:cytoplasm"/>
    <property type="evidence" value="ECO:0007669"/>
    <property type="project" value="TreeGrafter"/>
</dbReference>
<dbReference type="OrthoDB" id="9791139at2"/>
<dbReference type="GO" id="GO:0004342">
    <property type="term" value="F:glucosamine-6-phosphate deaminase activity"/>
    <property type="evidence" value="ECO:0007669"/>
    <property type="project" value="UniProtKB-UniRule"/>
</dbReference>
<reference evidence="6 7" key="1">
    <citation type="journal article" date="2015" name="Genome Announc.">
        <title>Expanding the biotechnology potential of lactobacilli through comparative genomics of 213 strains and associated genera.</title>
        <authorList>
            <person name="Sun Z."/>
            <person name="Harris H.M."/>
            <person name="McCann A."/>
            <person name="Guo C."/>
            <person name="Argimon S."/>
            <person name="Zhang W."/>
            <person name="Yang X."/>
            <person name="Jeffery I.B."/>
            <person name="Cooney J.C."/>
            <person name="Kagawa T.F."/>
            <person name="Liu W."/>
            <person name="Song Y."/>
            <person name="Salvetti E."/>
            <person name="Wrobel A."/>
            <person name="Rasinkangas P."/>
            <person name="Parkhill J."/>
            <person name="Rea M.C."/>
            <person name="O'Sullivan O."/>
            <person name="Ritari J."/>
            <person name="Douillard F.P."/>
            <person name="Paul Ross R."/>
            <person name="Yang R."/>
            <person name="Briner A.E."/>
            <person name="Felis G.E."/>
            <person name="de Vos W.M."/>
            <person name="Barrangou R."/>
            <person name="Klaenhammer T.R."/>
            <person name="Caufield P.W."/>
            <person name="Cui Y."/>
            <person name="Zhang H."/>
            <person name="O'Toole P.W."/>
        </authorList>
    </citation>
    <scope>NUCLEOTIDE SEQUENCE [LARGE SCALE GENOMIC DNA]</scope>
    <source>
        <strain evidence="6 7">DSM 20634</strain>
    </source>
</reference>
<dbReference type="UniPathway" id="UPA00629">
    <property type="reaction ID" value="UER00684"/>
</dbReference>
<dbReference type="EC" id="3.5.99.6" evidence="4"/>
<protein>
    <recommendedName>
        <fullName evidence="4">Glucosamine-6-phosphate deaminase</fullName>
        <ecNumber evidence="4">3.5.99.6</ecNumber>
    </recommendedName>
    <alternativeName>
        <fullName evidence="4">GlcN6P deaminase</fullName>
        <shortName evidence="4">GNPDA</shortName>
    </alternativeName>
    <alternativeName>
        <fullName evidence="4">Glucosamine-6-phosphate isomerase</fullName>
    </alternativeName>
</protein>